<dbReference type="EMBL" id="JABFCZ010000024">
    <property type="protein sequence ID" value="MBD1548616.1"/>
    <property type="molecule type" value="Genomic_DNA"/>
</dbReference>
<reference evidence="1" key="1">
    <citation type="submission" date="2020-05" db="EMBL/GenBank/DDBJ databases">
        <title>Identification of trans-AT polyketide cluster in two marine bacteria, producers of a novel glutaramide-containing polyketide sesbanimide D and analogs.</title>
        <authorList>
            <person name="Kacar D."/>
            <person name="Rodriguez P."/>
            <person name="Canedo L."/>
            <person name="Gonzalez E."/>
            <person name="Galan B."/>
            <person name="De La Calle F."/>
            <person name="Garcia J.L."/>
        </authorList>
    </citation>
    <scope>NUCLEOTIDE SEQUENCE</scope>
    <source>
        <strain evidence="1">PHM038</strain>
    </source>
</reference>
<dbReference type="GO" id="GO:0008168">
    <property type="term" value="F:methyltransferase activity"/>
    <property type="evidence" value="ECO:0007669"/>
    <property type="project" value="UniProtKB-KW"/>
</dbReference>
<dbReference type="PANTHER" id="PTHR43861">
    <property type="entry name" value="TRANS-ACONITATE 2-METHYLTRANSFERASE-RELATED"/>
    <property type="match status" value="1"/>
</dbReference>
<dbReference type="AlphaFoldDB" id="A0A926S7G4"/>
<evidence type="ECO:0000313" key="1">
    <source>
        <dbReference type="EMBL" id="MBD1548616.1"/>
    </source>
</evidence>
<keyword evidence="1" id="KW-0808">Transferase</keyword>
<dbReference type="Pfam" id="PF13489">
    <property type="entry name" value="Methyltransf_23"/>
    <property type="match status" value="1"/>
</dbReference>
<dbReference type="Gene3D" id="3.40.50.150">
    <property type="entry name" value="Vaccinia Virus protein VP39"/>
    <property type="match status" value="1"/>
</dbReference>
<proteinExistence type="predicted"/>
<accession>A0A926S7G4</accession>
<protein>
    <submittedName>
        <fullName evidence="1">Class I SAM-dependent methyltransferase</fullName>
    </submittedName>
</protein>
<gene>
    <name evidence="1" type="ORF">HK439_20320</name>
</gene>
<dbReference type="RefSeq" id="WP_190293303.1">
    <property type="nucleotide sequence ID" value="NZ_JABFCZ010000024.1"/>
</dbReference>
<comment type="caution">
    <text evidence="1">The sequence shown here is derived from an EMBL/GenBank/DDBJ whole genome shotgun (WGS) entry which is preliminary data.</text>
</comment>
<sequence length="213" mass="24231">MRERYFATARKEVLPYLPEGPLRILELGCGAGSTINLIRQNRQVDWTGGLELDDEAAVEAEKTLDKVWHVNVETYPVENEIEKGSVNLILCLDVLEHLVDPWSVVKRISPLLAPGGRLIISLPNIRNWKFIRRLLFKGDFHYQDAGLLDRTHLRFFVRDTAIELAECGGLDLAVCADARQYKPFEFRKLLLAATFGGLTDLIAKQYIVVAERR</sequence>
<organism evidence="1 2">
    <name type="scientific">Roseibium aggregatum</name>
    <dbReference type="NCBI Taxonomy" id="187304"/>
    <lineage>
        <taxon>Bacteria</taxon>
        <taxon>Pseudomonadati</taxon>
        <taxon>Pseudomonadota</taxon>
        <taxon>Alphaproteobacteria</taxon>
        <taxon>Hyphomicrobiales</taxon>
        <taxon>Stappiaceae</taxon>
        <taxon>Roseibium</taxon>
    </lineage>
</organism>
<dbReference type="Proteomes" id="UP000598467">
    <property type="component" value="Unassembled WGS sequence"/>
</dbReference>
<dbReference type="CDD" id="cd02440">
    <property type="entry name" value="AdoMet_MTases"/>
    <property type="match status" value="1"/>
</dbReference>
<name>A0A926S7G4_9HYPH</name>
<dbReference type="InterPro" id="IPR029063">
    <property type="entry name" value="SAM-dependent_MTases_sf"/>
</dbReference>
<dbReference type="PANTHER" id="PTHR43861:SF6">
    <property type="entry name" value="METHYLTRANSFERASE TYPE 11"/>
    <property type="match status" value="1"/>
</dbReference>
<evidence type="ECO:0000313" key="2">
    <source>
        <dbReference type="Proteomes" id="UP000598467"/>
    </source>
</evidence>
<dbReference type="SUPFAM" id="SSF53335">
    <property type="entry name" value="S-adenosyl-L-methionine-dependent methyltransferases"/>
    <property type="match status" value="1"/>
</dbReference>
<dbReference type="GO" id="GO:0032259">
    <property type="term" value="P:methylation"/>
    <property type="evidence" value="ECO:0007669"/>
    <property type="project" value="UniProtKB-KW"/>
</dbReference>
<keyword evidence="1" id="KW-0489">Methyltransferase</keyword>